<gene>
    <name evidence="2" type="ORF">S06H3_34525</name>
</gene>
<sequence length="115" mass="12213">MKNMILLWWGALEDIPTGWVLCDGNNDSPDLRNVFVIGAGDTYAPDDSGGSVNHTHDFTSAAHDHGIPQEAGCPGAGPHPCLTTLDTDTEVATGTTDADGVLPPYRALYYIMKSP</sequence>
<evidence type="ECO:0000313" key="2">
    <source>
        <dbReference type="EMBL" id="GAI30531.1"/>
    </source>
</evidence>
<protein>
    <recommendedName>
        <fullName evidence="3">Phage tail collar domain-containing protein</fullName>
    </recommendedName>
</protein>
<feature type="compositionally biased region" description="Basic and acidic residues" evidence="1">
    <location>
        <begin position="54"/>
        <end position="67"/>
    </location>
</feature>
<comment type="caution">
    <text evidence="2">The sequence shown here is derived from an EMBL/GenBank/DDBJ whole genome shotgun (WGS) entry which is preliminary data.</text>
</comment>
<dbReference type="EMBL" id="BARV01020733">
    <property type="protein sequence ID" value="GAI30531.1"/>
    <property type="molecule type" value="Genomic_DNA"/>
</dbReference>
<dbReference type="CDD" id="cd22641">
    <property type="entry name" value="C24-like"/>
    <property type="match status" value="1"/>
</dbReference>
<proteinExistence type="predicted"/>
<name>X1NJZ3_9ZZZZ</name>
<organism evidence="2">
    <name type="scientific">marine sediment metagenome</name>
    <dbReference type="NCBI Taxonomy" id="412755"/>
    <lineage>
        <taxon>unclassified sequences</taxon>
        <taxon>metagenomes</taxon>
        <taxon>ecological metagenomes</taxon>
    </lineage>
</organism>
<feature type="region of interest" description="Disordered" evidence="1">
    <location>
        <begin position="46"/>
        <end position="80"/>
    </location>
</feature>
<dbReference type="SUPFAM" id="SSF88874">
    <property type="entry name" value="Receptor-binding domain of short tail fibre protein gp12"/>
    <property type="match status" value="1"/>
</dbReference>
<reference evidence="2" key="1">
    <citation type="journal article" date="2014" name="Front. Microbiol.">
        <title>High frequency of phylogenetically diverse reductive dehalogenase-homologous genes in deep subseafloor sedimentary metagenomes.</title>
        <authorList>
            <person name="Kawai M."/>
            <person name="Futagami T."/>
            <person name="Toyoda A."/>
            <person name="Takaki Y."/>
            <person name="Nishi S."/>
            <person name="Hori S."/>
            <person name="Arai W."/>
            <person name="Tsubouchi T."/>
            <person name="Morono Y."/>
            <person name="Uchiyama I."/>
            <person name="Ito T."/>
            <person name="Fujiyama A."/>
            <person name="Inagaki F."/>
            <person name="Takami H."/>
        </authorList>
    </citation>
    <scope>NUCLEOTIDE SEQUENCE</scope>
    <source>
        <strain evidence="2">Expedition CK06-06</strain>
    </source>
</reference>
<evidence type="ECO:0008006" key="3">
    <source>
        <dbReference type="Google" id="ProtNLM"/>
    </source>
</evidence>
<dbReference type="AlphaFoldDB" id="X1NJZ3"/>
<accession>X1NJZ3</accession>
<evidence type="ECO:0000256" key="1">
    <source>
        <dbReference type="SAM" id="MobiDB-lite"/>
    </source>
</evidence>